<dbReference type="SUPFAM" id="SSF46934">
    <property type="entry name" value="UBA-like"/>
    <property type="match status" value="1"/>
</dbReference>
<dbReference type="PANTHER" id="PTHR23333">
    <property type="entry name" value="UBX DOMAIN CONTAINING PROTEIN"/>
    <property type="match status" value="1"/>
</dbReference>
<protein>
    <recommendedName>
        <fullName evidence="5">P97 cofactor p47</fullName>
    </recommendedName>
</protein>
<dbReference type="InterPro" id="IPR036241">
    <property type="entry name" value="NSFL1C_SEP_dom_sf"/>
</dbReference>
<dbReference type="Gene3D" id="3.30.420.210">
    <property type="entry name" value="SEP domain"/>
    <property type="match status" value="1"/>
</dbReference>
<dbReference type="InterPro" id="IPR009060">
    <property type="entry name" value="UBA-like_sf"/>
</dbReference>
<organism evidence="3 4">
    <name type="scientific">Molorchus minor</name>
    <dbReference type="NCBI Taxonomy" id="1323400"/>
    <lineage>
        <taxon>Eukaryota</taxon>
        <taxon>Metazoa</taxon>
        <taxon>Ecdysozoa</taxon>
        <taxon>Arthropoda</taxon>
        <taxon>Hexapoda</taxon>
        <taxon>Insecta</taxon>
        <taxon>Pterygota</taxon>
        <taxon>Neoptera</taxon>
        <taxon>Endopterygota</taxon>
        <taxon>Coleoptera</taxon>
        <taxon>Polyphaga</taxon>
        <taxon>Cucujiformia</taxon>
        <taxon>Chrysomeloidea</taxon>
        <taxon>Cerambycidae</taxon>
        <taxon>Lamiinae</taxon>
        <taxon>Monochamini</taxon>
        <taxon>Molorchus</taxon>
    </lineage>
</organism>
<sequence>MSDLTEKLTQFIAVTGASEDRARFFLDSAADQLEVAIARYYENEVQDEDPVIVSDELIPEEVPISKLQTNKPKPKSKSSNVATLDNLATSSDEEEGQAYYAGGSEHSGQQVLGSPKKRNIVDDMFKSVHEHWVEIREPSSSSTSAFKGKGYKLGEDNNDTEVIPGLWQNGFSINDGELRSYTDPSNRAFLESVRRGEIPQELRQELHGATEIHLTMVDHRSEAYKPSQNKKPVKPFQGHGYTLGSPAPVVVGAPTQEDKPANEARAKDLVKLDSSKPVTNLQIRLADGTRLVVQFNHEHTIGEVRSYILAARPQYQTQPFNLLSTYPSKVLDDTQTLQAAGLLNAAIMQKLI</sequence>
<dbReference type="PROSITE" id="PS51399">
    <property type="entry name" value="SEP"/>
    <property type="match status" value="1"/>
</dbReference>
<dbReference type="Proteomes" id="UP001162164">
    <property type="component" value="Unassembled WGS sequence"/>
</dbReference>
<evidence type="ECO:0000259" key="2">
    <source>
        <dbReference type="PROSITE" id="PS51399"/>
    </source>
</evidence>
<dbReference type="InterPro" id="IPR001012">
    <property type="entry name" value="UBX_dom"/>
</dbReference>
<dbReference type="EMBL" id="JAPWTJ010000616">
    <property type="protein sequence ID" value="KAJ8976864.1"/>
    <property type="molecule type" value="Genomic_DNA"/>
</dbReference>
<dbReference type="Gene3D" id="3.10.20.90">
    <property type="entry name" value="Phosphatidylinositol 3-kinase Catalytic Subunit, Chain A, domain 1"/>
    <property type="match status" value="1"/>
</dbReference>
<dbReference type="SUPFAM" id="SSF54236">
    <property type="entry name" value="Ubiquitin-like"/>
    <property type="match status" value="1"/>
</dbReference>
<name>A0ABQ9JFA6_9CUCU</name>
<dbReference type="Gene3D" id="1.10.8.10">
    <property type="entry name" value="DNA helicase RuvA subunit, C-terminal domain"/>
    <property type="match status" value="1"/>
</dbReference>
<dbReference type="SMART" id="SM00553">
    <property type="entry name" value="SEP"/>
    <property type="match status" value="1"/>
</dbReference>
<evidence type="ECO:0000313" key="4">
    <source>
        <dbReference type="Proteomes" id="UP001162164"/>
    </source>
</evidence>
<evidence type="ECO:0008006" key="5">
    <source>
        <dbReference type="Google" id="ProtNLM"/>
    </source>
</evidence>
<dbReference type="SMART" id="SM00166">
    <property type="entry name" value="UBX"/>
    <property type="match status" value="1"/>
</dbReference>
<dbReference type="Pfam" id="PF00789">
    <property type="entry name" value="UBX"/>
    <property type="match status" value="1"/>
</dbReference>
<dbReference type="InterPro" id="IPR029071">
    <property type="entry name" value="Ubiquitin-like_domsf"/>
</dbReference>
<dbReference type="InterPro" id="IPR012989">
    <property type="entry name" value="SEP_domain"/>
</dbReference>
<dbReference type="Pfam" id="PF14555">
    <property type="entry name" value="UBA_4"/>
    <property type="match status" value="1"/>
</dbReference>
<gene>
    <name evidence="3" type="ORF">NQ317_014259</name>
</gene>
<proteinExistence type="predicted"/>
<dbReference type="CDD" id="cd01770">
    <property type="entry name" value="UBX_UBXN2"/>
    <property type="match status" value="1"/>
</dbReference>
<evidence type="ECO:0000313" key="3">
    <source>
        <dbReference type="EMBL" id="KAJ8976864.1"/>
    </source>
</evidence>
<dbReference type="CDD" id="cd14348">
    <property type="entry name" value="UBA_p47"/>
    <property type="match status" value="1"/>
</dbReference>
<feature type="domain" description="UBX" evidence="1">
    <location>
        <begin position="274"/>
        <end position="350"/>
    </location>
</feature>
<dbReference type="PROSITE" id="PS50033">
    <property type="entry name" value="UBX"/>
    <property type="match status" value="1"/>
</dbReference>
<keyword evidence="4" id="KW-1185">Reference proteome</keyword>
<comment type="caution">
    <text evidence="3">The sequence shown here is derived from an EMBL/GenBank/DDBJ whole genome shotgun (WGS) entry which is preliminary data.</text>
</comment>
<evidence type="ECO:0000259" key="1">
    <source>
        <dbReference type="PROSITE" id="PS50033"/>
    </source>
</evidence>
<dbReference type="SUPFAM" id="SSF102848">
    <property type="entry name" value="NSFL1 (p97 ATPase) cofactor p47, SEP domain"/>
    <property type="match status" value="1"/>
</dbReference>
<dbReference type="Pfam" id="PF08059">
    <property type="entry name" value="SEP"/>
    <property type="match status" value="1"/>
</dbReference>
<reference evidence="3" key="1">
    <citation type="journal article" date="2023" name="Insect Mol. Biol.">
        <title>Genome sequencing provides insights into the evolution of gene families encoding plant cell wall-degrading enzymes in longhorned beetles.</title>
        <authorList>
            <person name="Shin N.R."/>
            <person name="Okamura Y."/>
            <person name="Kirsch R."/>
            <person name="Pauchet Y."/>
        </authorList>
    </citation>
    <scope>NUCLEOTIDE SEQUENCE</scope>
    <source>
        <strain evidence="3">MMC_N1</strain>
    </source>
</reference>
<dbReference type="PANTHER" id="PTHR23333:SF20">
    <property type="entry name" value="NSFL1 COFACTOR P47"/>
    <property type="match status" value="1"/>
</dbReference>
<feature type="domain" description="SEP" evidence="2">
    <location>
        <begin position="159"/>
        <end position="225"/>
    </location>
</feature>
<accession>A0ABQ9JFA6</accession>